<comment type="caution">
    <text evidence="2">The sequence shown here is derived from an EMBL/GenBank/DDBJ whole genome shotgun (WGS) entry which is preliminary data.</text>
</comment>
<proteinExistence type="predicted"/>
<organism evidence="2 3">
    <name type="scientific">Corynebacterium pollutisoli</name>
    <dbReference type="NCBI Taxonomy" id="1610489"/>
    <lineage>
        <taxon>Bacteria</taxon>
        <taxon>Bacillati</taxon>
        <taxon>Actinomycetota</taxon>
        <taxon>Actinomycetes</taxon>
        <taxon>Mycobacteriales</taxon>
        <taxon>Corynebacteriaceae</taxon>
        <taxon>Corynebacterium</taxon>
    </lineage>
</organism>
<dbReference type="Proteomes" id="UP000568696">
    <property type="component" value="Unassembled WGS sequence"/>
</dbReference>
<protein>
    <submittedName>
        <fullName evidence="2">Co-chaperone YbbN</fullName>
    </submittedName>
</protein>
<reference evidence="2 3" key="1">
    <citation type="journal article" date="2020" name="Biotechnol. Biofuels">
        <title>New insights from the biogas microbiome by comprehensive genome-resolved metagenomics of nearly 1600 species originating from multiple anaerobic digesters.</title>
        <authorList>
            <person name="Campanaro S."/>
            <person name="Treu L."/>
            <person name="Rodriguez-R L.M."/>
            <person name="Kovalovszki A."/>
            <person name="Ziels R.M."/>
            <person name="Maus I."/>
            <person name="Zhu X."/>
            <person name="Kougias P.G."/>
            <person name="Basile A."/>
            <person name="Luo G."/>
            <person name="Schluter A."/>
            <person name="Konstantinidis K.T."/>
            <person name="Angelidaki I."/>
        </authorList>
    </citation>
    <scope>NUCLEOTIDE SEQUENCE [LARGE SCALE GENOMIC DNA]</scope>
    <source>
        <strain evidence="2">AS23ysBPME_344</strain>
    </source>
</reference>
<sequence>MSHTHAHDACTPDRHRDARVAGLVTPTDAETPPKDSPQARPVVTVTGFTLAAEVIERSRQVPVIVLVGSPLQSGQLRSRLTSLAEDAGLRWILGILDPDKNPHAAMQFRPRQLPSVFAVAGGTTVAVFEPGLPGRDIGDWVEEVLRSTAGRLSGLETEPEPEPQSPAPSHDPRLRTAAEAVDRGDFARAVAIYEEMLIDAPHDPVLLRARAAVSVLVRVADMDRSRDPIQAAAADPTDIDAALDAADALVMLDQPVAAVELLTARLPHTRERVVELLALLDPGHPVRQQVVSALYA</sequence>
<evidence type="ECO:0000256" key="1">
    <source>
        <dbReference type="SAM" id="MobiDB-lite"/>
    </source>
</evidence>
<dbReference type="SUPFAM" id="SSF52833">
    <property type="entry name" value="Thioredoxin-like"/>
    <property type="match status" value="1"/>
</dbReference>
<accession>A0A7X8RI33</accession>
<evidence type="ECO:0000313" key="2">
    <source>
        <dbReference type="EMBL" id="NLP40187.1"/>
    </source>
</evidence>
<dbReference type="AlphaFoldDB" id="A0A7X8RI33"/>
<gene>
    <name evidence="2" type="ORF">GX356_10825</name>
</gene>
<feature type="region of interest" description="Disordered" evidence="1">
    <location>
        <begin position="152"/>
        <end position="174"/>
    </location>
</feature>
<evidence type="ECO:0000313" key="3">
    <source>
        <dbReference type="Proteomes" id="UP000568696"/>
    </source>
</evidence>
<dbReference type="InterPro" id="IPR036249">
    <property type="entry name" value="Thioredoxin-like_sf"/>
</dbReference>
<dbReference type="EMBL" id="JAAYSN010000298">
    <property type="protein sequence ID" value="NLP40187.1"/>
    <property type="molecule type" value="Genomic_DNA"/>
</dbReference>
<name>A0A7X8RI33_9CORY</name>